<dbReference type="InterPro" id="IPR001610">
    <property type="entry name" value="PAC"/>
</dbReference>
<dbReference type="Pfam" id="PF00512">
    <property type="entry name" value="HisKA"/>
    <property type="match status" value="1"/>
</dbReference>
<keyword evidence="16" id="KW-0812">Transmembrane</keyword>
<evidence type="ECO:0000259" key="19">
    <source>
        <dbReference type="PROSITE" id="PS50113"/>
    </source>
</evidence>
<dbReference type="PANTHER" id="PTHR43047:SF72">
    <property type="entry name" value="OSMOSENSING HISTIDINE PROTEIN KINASE SLN1"/>
    <property type="match status" value="1"/>
</dbReference>
<dbReference type="PROSITE" id="PS50110">
    <property type="entry name" value="RESPONSE_REGULATORY"/>
    <property type="match status" value="1"/>
</dbReference>
<dbReference type="SMART" id="SM00387">
    <property type="entry name" value="HATPase_c"/>
    <property type="match status" value="1"/>
</dbReference>
<dbReference type="InterPro" id="IPR000700">
    <property type="entry name" value="PAS-assoc_C"/>
</dbReference>
<dbReference type="EC" id="2.7.13.3" evidence="4"/>
<evidence type="ECO:0000313" key="20">
    <source>
        <dbReference type="EMBL" id="ADN17180.1"/>
    </source>
</evidence>
<gene>
    <name evidence="20" type="ordered locus">Cyan7822_5299</name>
</gene>
<feature type="transmembrane region" description="Helical" evidence="16">
    <location>
        <begin position="172"/>
        <end position="191"/>
    </location>
</feature>
<evidence type="ECO:0000313" key="21">
    <source>
        <dbReference type="Proteomes" id="UP000008206"/>
    </source>
</evidence>
<dbReference type="eggNOG" id="COG2205">
    <property type="taxonomic scope" value="Bacteria"/>
</dbReference>
<name>E0U724_GLOV7</name>
<dbReference type="InterPro" id="IPR004358">
    <property type="entry name" value="Sig_transdc_His_kin-like_C"/>
</dbReference>
<dbReference type="SUPFAM" id="SSF55785">
    <property type="entry name" value="PYP-like sensor domain (PAS domain)"/>
    <property type="match status" value="1"/>
</dbReference>
<evidence type="ECO:0000256" key="12">
    <source>
        <dbReference type="ARBA" id="ARBA00023306"/>
    </source>
</evidence>
<dbReference type="GO" id="GO:0000155">
    <property type="term" value="F:phosphorelay sensor kinase activity"/>
    <property type="evidence" value="ECO:0007669"/>
    <property type="project" value="InterPro"/>
</dbReference>
<evidence type="ECO:0000256" key="6">
    <source>
        <dbReference type="ARBA" id="ARBA00022679"/>
    </source>
</evidence>
<feature type="transmembrane region" description="Helical" evidence="16">
    <location>
        <begin position="6"/>
        <end position="23"/>
    </location>
</feature>
<evidence type="ECO:0000256" key="14">
    <source>
        <dbReference type="PROSITE-ProRule" id="PRU00169"/>
    </source>
</evidence>
<dbReference type="STRING" id="497965.Cyan7822_5299"/>
<feature type="transmembrane region" description="Helical" evidence="16">
    <location>
        <begin position="35"/>
        <end position="61"/>
    </location>
</feature>
<sequence length="1200" mass="136957">MTQVFFKSYLLLFLLILAGYLGNYYHYSLFFGIDFLFGSIFSLVVVYFYGTVWGVIAALIAGSYTYQLWGHPYAALIITGEALFVGLMLRRRQRSIVLLCSLYWLVFGTSLVYLCYGLIKQVPVTQMNLVILKQALNGIFNAIIANLIITYIPIAKFLGFQSKNPKLSFQEIFFNLLITFIFIPTLFLSALNGQQALNNITREIQSELNTAARPIISNFNLWYRNHLQAVNTLAEQAALSNLNPSKQLENLTLSLKQAFPSFLNFYVINKQGEMVASALPVTEISEDWKKKVNLDLEQMAKTLKPTISDVYENPASTVFYIDLKIPIITQKGFQGIAYGTLNFSQVYSLLKNNIEIPGIQIILLDKYNQVIVDSRFSLSPKTFFNPRQNGEIKLLNDQSFQWLPKPSQETPIMVRWKKSFYVKDVPISNEIPWRLVIKIPTENYIKYLESLYIKNLLLILIIAVTGLGVSQLVSYQITLPLIQLGKITTDLPQKVIEDWDETHIPRSPIQEIAILSNNFSTMIKALKRQFTALYHINESLEKRVEERTEELVKVNHDLAEEIREKEKIEADLRESEERYSLAVSGSNDAIWDWDLRTNSVYYSPVWMKISGEDNYYYSNCWSLWQENIHSEDLPLVLSSIQNHLEGKNPIYEQTYRIKHCQGHYIWVEAKAKCLHDREGKPYRMVGTITDITAKKQAEEELKAAKEAAEIANRIKSQFIANISHEIRTPMNAILGFCELLLNIHNDPRTLSYIQSISSSGRTLLALINDILDLSKIEAGKLELNYEPINLRELIIDVCQIFSTQAQTKKLQLLTEFEPNVPHVINFDEVRLRQILFNIIGNALKFTEKGYVKVTVFSENLATNNNYIQLKISVEDTGIGIATGQQDRIFDMFTQSEGQSTRKYGGTGLGLSITKRLTEMLGGQIILQSELGKGSIFTLIFPKIQSVTSGKKPPRESSSNINLSQFKPSTILVVDDVQSNRELLQSYFEGTPHRLLLARDGAEAIDLAKINQPDLILMDLRMPNIDGYKATELLKEDPQTTKIPIVIVTAYSDYKEQNAGKNLCQGFLYKPISRTQLDSCLRLFLPRLEKATDLIQQLGDTSDANPEQKEIKDGLELLEKLQQIQETIWEELCQRMIIRKLEKFAKNLEYLGEKHHCKQLSAYGEELTTLIETFDDENLSKSLAAFPQLRQAIAAEVLETN</sequence>
<dbReference type="InterPro" id="IPR036890">
    <property type="entry name" value="HATPase_C_sf"/>
</dbReference>
<keyword evidence="10" id="KW-0902">Two-component regulatory system</keyword>
<dbReference type="InterPro" id="IPR005467">
    <property type="entry name" value="His_kinase_dom"/>
</dbReference>
<dbReference type="CDD" id="cd00130">
    <property type="entry name" value="PAS"/>
    <property type="match status" value="1"/>
</dbReference>
<dbReference type="SMART" id="SM00448">
    <property type="entry name" value="REC"/>
    <property type="match status" value="1"/>
</dbReference>
<dbReference type="SUPFAM" id="SSF52172">
    <property type="entry name" value="CheY-like"/>
    <property type="match status" value="1"/>
</dbReference>
<dbReference type="Pfam" id="PF00072">
    <property type="entry name" value="Response_reg"/>
    <property type="match status" value="1"/>
</dbReference>
<dbReference type="Gene3D" id="3.40.50.2300">
    <property type="match status" value="1"/>
</dbReference>
<dbReference type="Gene3D" id="6.10.340.10">
    <property type="match status" value="1"/>
</dbReference>
<dbReference type="FunFam" id="3.30.565.10:FF:000010">
    <property type="entry name" value="Sensor histidine kinase RcsC"/>
    <property type="match status" value="1"/>
</dbReference>
<evidence type="ECO:0000256" key="11">
    <source>
        <dbReference type="ARBA" id="ARBA00023136"/>
    </source>
</evidence>
<dbReference type="SUPFAM" id="SSF55874">
    <property type="entry name" value="ATPase domain of HSP90 chaperone/DNA topoisomerase II/histidine kinase"/>
    <property type="match status" value="1"/>
</dbReference>
<dbReference type="OrthoDB" id="5389090at2"/>
<dbReference type="PROSITE" id="PS50113">
    <property type="entry name" value="PAC"/>
    <property type="match status" value="1"/>
</dbReference>
<dbReference type="Gene3D" id="3.30.450.20">
    <property type="entry name" value="PAS domain"/>
    <property type="match status" value="2"/>
</dbReference>
<dbReference type="RefSeq" id="WP_013325218.1">
    <property type="nucleotide sequence ID" value="NC_014501.1"/>
</dbReference>
<evidence type="ECO:0000256" key="15">
    <source>
        <dbReference type="SAM" id="Coils"/>
    </source>
</evidence>
<evidence type="ECO:0000256" key="4">
    <source>
        <dbReference type="ARBA" id="ARBA00012438"/>
    </source>
</evidence>
<dbReference type="Pfam" id="PF02518">
    <property type="entry name" value="HATPase_c"/>
    <property type="match status" value="1"/>
</dbReference>
<keyword evidence="11 16" id="KW-0472">Membrane</keyword>
<dbReference type="eggNOG" id="COG0784">
    <property type="taxonomic scope" value="Bacteria"/>
</dbReference>
<dbReference type="InterPro" id="IPR003661">
    <property type="entry name" value="HisK_dim/P_dom"/>
</dbReference>
<keyword evidence="8 20" id="KW-0418">Kinase</keyword>
<evidence type="ECO:0000256" key="7">
    <source>
        <dbReference type="ARBA" id="ARBA00022741"/>
    </source>
</evidence>
<evidence type="ECO:0000256" key="5">
    <source>
        <dbReference type="ARBA" id="ARBA00022553"/>
    </source>
</evidence>
<evidence type="ECO:0000259" key="18">
    <source>
        <dbReference type="PROSITE" id="PS50110"/>
    </source>
</evidence>
<dbReference type="SMART" id="SM00388">
    <property type="entry name" value="HisKA"/>
    <property type="match status" value="1"/>
</dbReference>
<dbReference type="InterPro" id="IPR035965">
    <property type="entry name" value="PAS-like_dom_sf"/>
</dbReference>
<dbReference type="PANTHER" id="PTHR43047">
    <property type="entry name" value="TWO-COMPONENT HISTIDINE PROTEIN KINASE"/>
    <property type="match status" value="1"/>
</dbReference>
<evidence type="ECO:0000256" key="10">
    <source>
        <dbReference type="ARBA" id="ARBA00023012"/>
    </source>
</evidence>
<comment type="catalytic activity">
    <reaction evidence="1">
        <text>ATP + protein L-histidine = ADP + protein N-phospho-L-histidine.</text>
        <dbReference type="EC" id="2.7.13.3"/>
    </reaction>
</comment>
<dbReference type="InterPro" id="IPR036097">
    <property type="entry name" value="HisK_dim/P_sf"/>
</dbReference>
<dbReference type="EMBL" id="CP002198">
    <property type="protein sequence ID" value="ADN17180.1"/>
    <property type="molecule type" value="Genomic_DNA"/>
</dbReference>
<dbReference type="InterPro" id="IPR000014">
    <property type="entry name" value="PAS"/>
</dbReference>
<evidence type="ECO:0000256" key="1">
    <source>
        <dbReference type="ARBA" id="ARBA00000085"/>
    </source>
</evidence>
<dbReference type="SUPFAM" id="SSF47384">
    <property type="entry name" value="Homodimeric domain of signal transducing histidine kinase"/>
    <property type="match status" value="1"/>
</dbReference>
<feature type="domain" description="Response regulatory" evidence="18">
    <location>
        <begin position="969"/>
        <end position="1084"/>
    </location>
</feature>
<keyword evidence="12" id="KW-0131">Cell cycle</keyword>
<keyword evidence="16" id="KW-1133">Transmembrane helix</keyword>
<dbReference type="GO" id="GO:0005524">
    <property type="term" value="F:ATP binding"/>
    <property type="evidence" value="ECO:0007669"/>
    <property type="project" value="UniProtKB-KW"/>
</dbReference>
<feature type="coiled-coil region" evidence="15">
    <location>
        <begin position="537"/>
        <end position="578"/>
    </location>
</feature>
<feature type="domain" description="Histidine kinase" evidence="17">
    <location>
        <begin position="721"/>
        <end position="944"/>
    </location>
</feature>
<comment type="subcellular location">
    <subcellularLocation>
        <location evidence="2">Membrane</location>
    </subcellularLocation>
</comment>
<keyword evidence="15" id="KW-0175">Coiled coil</keyword>
<dbReference type="InterPro" id="IPR011006">
    <property type="entry name" value="CheY-like_superfamily"/>
</dbReference>
<comment type="similarity">
    <text evidence="3">In the N-terminal section; belongs to the phytochrome family.</text>
</comment>
<accession>E0U724</accession>
<dbReference type="CDD" id="cd00082">
    <property type="entry name" value="HisKA"/>
    <property type="match status" value="1"/>
</dbReference>
<keyword evidence="21" id="KW-1185">Reference proteome</keyword>
<feature type="transmembrane region" description="Helical" evidence="16">
    <location>
        <begin position="73"/>
        <end position="89"/>
    </location>
</feature>
<dbReference type="CDD" id="cd18773">
    <property type="entry name" value="PDC1_HK_sensor"/>
    <property type="match status" value="1"/>
</dbReference>
<protein>
    <recommendedName>
        <fullName evidence="13">Circadian input-output histidine kinase CikA</fullName>
        <ecNumber evidence="4">2.7.13.3</ecNumber>
    </recommendedName>
</protein>
<dbReference type="GO" id="GO:0005886">
    <property type="term" value="C:plasma membrane"/>
    <property type="evidence" value="ECO:0007669"/>
    <property type="project" value="TreeGrafter"/>
</dbReference>
<dbReference type="Proteomes" id="UP000008206">
    <property type="component" value="Chromosome"/>
</dbReference>
<dbReference type="InterPro" id="IPR003594">
    <property type="entry name" value="HATPase_dom"/>
</dbReference>
<evidence type="ECO:0000259" key="17">
    <source>
        <dbReference type="PROSITE" id="PS50109"/>
    </source>
</evidence>
<dbReference type="eggNOG" id="COG2202">
    <property type="taxonomic scope" value="Bacteria"/>
</dbReference>
<dbReference type="InterPro" id="IPR013655">
    <property type="entry name" value="PAS_fold_3"/>
</dbReference>
<dbReference type="AlphaFoldDB" id="E0U724"/>
<organism evidence="20 21">
    <name type="scientific">Gloeothece verrucosa (strain PCC 7822)</name>
    <name type="common">Cyanothece sp. (strain PCC 7822)</name>
    <dbReference type="NCBI Taxonomy" id="497965"/>
    <lineage>
        <taxon>Bacteria</taxon>
        <taxon>Bacillati</taxon>
        <taxon>Cyanobacteriota</taxon>
        <taxon>Cyanophyceae</taxon>
        <taxon>Oscillatoriophycideae</taxon>
        <taxon>Chroococcales</taxon>
        <taxon>Aphanothecaceae</taxon>
        <taxon>Gloeothece</taxon>
        <taxon>Gloeothece verrucosa</taxon>
    </lineage>
</organism>
<dbReference type="GO" id="GO:0009927">
    <property type="term" value="F:histidine phosphotransfer kinase activity"/>
    <property type="evidence" value="ECO:0007669"/>
    <property type="project" value="TreeGrafter"/>
</dbReference>
<feature type="transmembrane region" description="Helical" evidence="16">
    <location>
        <begin position="96"/>
        <end position="119"/>
    </location>
</feature>
<evidence type="ECO:0000256" key="16">
    <source>
        <dbReference type="SAM" id="Phobius"/>
    </source>
</evidence>
<evidence type="ECO:0000256" key="9">
    <source>
        <dbReference type="ARBA" id="ARBA00022840"/>
    </source>
</evidence>
<dbReference type="InterPro" id="IPR001789">
    <property type="entry name" value="Sig_transdc_resp-reg_receiver"/>
</dbReference>
<proteinExistence type="inferred from homology"/>
<feature type="transmembrane region" description="Helical" evidence="16">
    <location>
        <begin position="139"/>
        <end position="160"/>
    </location>
</feature>
<dbReference type="NCBIfam" id="TIGR00229">
    <property type="entry name" value="sensory_box"/>
    <property type="match status" value="1"/>
</dbReference>
<evidence type="ECO:0000256" key="2">
    <source>
        <dbReference type="ARBA" id="ARBA00004370"/>
    </source>
</evidence>
<evidence type="ECO:0000256" key="8">
    <source>
        <dbReference type="ARBA" id="ARBA00022777"/>
    </source>
</evidence>
<keyword evidence="5 14" id="KW-0597">Phosphoprotein</keyword>
<dbReference type="PRINTS" id="PR00344">
    <property type="entry name" value="BCTRLSENSOR"/>
</dbReference>
<dbReference type="Pfam" id="PF08447">
    <property type="entry name" value="PAS_3"/>
    <property type="match status" value="1"/>
</dbReference>
<keyword evidence="9" id="KW-0067">ATP-binding</keyword>
<dbReference type="Gene3D" id="1.10.287.130">
    <property type="match status" value="1"/>
</dbReference>
<dbReference type="HOGENOM" id="CLU_003851_1_1_3"/>
<evidence type="ECO:0000256" key="13">
    <source>
        <dbReference type="ARBA" id="ARBA00074306"/>
    </source>
</evidence>
<dbReference type="PROSITE" id="PS50109">
    <property type="entry name" value="HIS_KIN"/>
    <property type="match status" value="1"/>
</dbReference>
<evidence type="ECO:0000256" key="3">
    <source>
        <dbReference type="ARBA" id="ARBA00006402"/>
    </source>
</evidence>
<keyword evidence="7" id="KW-0547">Nucleotide-binding</keyword>
<reference evidence="21" key="1">
    <citation type="journal article" date="2011" name="MBio">
        <title>Novel metabolic attributes of the genus Cyanothece, comprising a group of unicellular nitrogen-fixing Cyanobacteria.</title>
        <authorList>
            <person name="Bandyopadhyay A."/>
            <person name="Elvitigala T."/>
            <person name="Welsh E."/>
            <person name="Stockel J."/>
            <person name="Liberton M."/>
            <person name="Min H."/>
            <person name="Sherman L.A."/>
            <person name="Pakrasi H.B."/>
        </authorList>
    </citation>
    <scope>NUCLEOTIDE SEQUENCE [LARGE SCALE GENOMIC DNA]</scope>
    <source>
        <strain evidence="21">PCC 7822</strain>
    </source>
</reference>
<feature type="domain" description="PAC" evidence="19">
    <location>
        <begin position="651"/>
        <end position="703"/>
    </location>
</feature>
<dbReference type="SMART" id="SM00086">
    <property type="entry name" value="PAC"/>
    <property type="match status" value="1"/>
</dbReference>
<keyword evidence="6" id="KW-0808">Transferase</keyword>
<dbReference type="KEGG" id="cyj:Cyan7822_5299"/>
<dbReference type="Gene3D" id="3.30.565.10">
    <property type="entry name" value="Histidine kinase-like ATPase, C-terminal domain"/>
    <property type="match status" value="1"/>
</dbReference>
<dbReference type="FunFam" id="1.10.287.130:FF:000038">
    <property type="entry name" value="Sensory transduction histidine kinase"/>
    <property type="match status" value="1"/>
</dbReference>
<feature type="modified residue" description="4-aspartylphosphate" evidence="14">
    <location>
        <position position="1018"/>
    </location>
</feature>
<dbReference type="CDD" id="cd16922">
    <property type="entry name" value="HATPase_EvgS-ArcB-TorS-like"/>
    <property type="match status" value="1"/>
</dbReference>